<dbReference type="GO" id="GO:0005634">
    <property type="term" value="C:nucleus"/>
    <property type="evidence" value="ECO:0007669"/>
    <property type="project" value="TreeGrafter"/>
</dbReference>
<keyword evidence="7" id="KW-1185">Reference proteome</keyword>
<evidence type="ECO:0000256" key="4">
    <source>
        <dbReference type="SAM" id="MobiDB-lite"/>
    </source>
</evidence>
<dbReference type="GO" id="GO:0097598">
    <property type="term" value="C:sperm cytoplasmic droplet"/>
    <property type="evidence" value="ECO:0007669"/>
    <property type="project" value="Ensembl"/>
</dbReference>
<dbReference type="GeneTree" id="ENSGT00490000043398"/>
<reference evidence="6" key="1">
    <citation type="submission" date="2025-08" db="UniProtKB">
        <authorList>
            <consortium name="Ensembl"/>
        </authorList>
    </citation>
    <scope>IDENTIFICATION</scope>
</reference>
<gene>
    <name evidence="6" type="primary">PITHD1</name>
</gene>
<dbReference type="Ensembl" id="ENSPCOT00000016322.1">
    <property type="protein sequence ID" value="ENSPCOP00000005871.1"/>
    <property type="gene ID" value="ENSPCOG00000013971.1"/>
</dbReference>
<protein>
    <recommendedName>
        <fullName evidence="3">PITH domain-containing protein 1</fullName>
    </recommendedName>
</protein>
<dbReference type="InterPro" id="IPR008979">
    <property type="entry name" value="Galactose-bd-like_sf"/>
</dbReference>
<dbReference type="GO" id="GO:0045654">
    <property type="term" value="P:positive regulation of megakaryocyte differentiation"/>
    <property type="evidence" value="ECO:0007669"/>
    <property type="project" value="Ensembl"/>
</dbReference>
<name>A0A2K6EVU2_PROCO</name>
<dbReference type="GO" id="GO:0045893">
    <property type="term" value="P:positive regulation of DNA-templated transcription"/>
    <property type="evidence" value="ECO:0007669"/>
    <property type="project" value="Ensembl"/>
</dbReference>
<feature type="compositionally biased region" description="Low complexity" evidence="4">
    <location>
        <begin position="25"/>
        <end position="34"/>
    </location>
</feature>
<dbReference type="OMA" id="RLVFKPW"/>
<dbReference type="Pfam" id="PF06201">
    <property type="entry name" value="PITH"/>
    <property type="match status" value="1"/>
</dbReference>
<dbReference type="PROSITE" id="PS51532">
    <property type="entry name" value="PITH"/>
    <property type="match status" value="1"/>
</dbReference>
<dbReference type="Gene3D" id="2.60.120.470">
    <property type="entry name" value="PITH domain"/>
    <property type="match status" value="1"/>
</dbReference>
<feature type="region of interest" description="Disordered" evidence="4">
    <location>
        <begin position="1"/>
        <end position="59"/>
    </location>
</feature>
<proteinExistence type="inferred from homology"/>
<evidence type="ECO:0000256" key="2">
    <source>
        <dbReference type="ARBA" id="ARBA00060068"/>
    </source>
</evidence>
<reference evidence="6" key="2">
    <citation type="submission" date="2025-09" db="UniProtKB">
        <authorList>
            <consortium name="Ensembl"/>
        </authorList>
    </citation>
    <scope>IDENTIFICATION</scope>
</reference>
<sequence length="253" mass="28635">MRRTGAPFTTRRTRRTRRAWRPERSGGSAAAGPRGRAGGGVAMSHGHSHGGGGCSCAAEREEPPEQRGLAYGLYLRIDLERLQCLNESREGTGRGVFKPWEERTDRSKFVESDADEELLFNIPFTGNVKLKGIIIMGEDDDSHPSEMRLYKNIPQMSFDDTEREPDQTFSLNRDLTGELEYATKISRFSNVYHLSIHISKNFGADTTKVFYIGLRGEWTEFRRHEVTICNYEASANPADHRVHQVSPQTHFIS</sequence>
<evidence type="ECO:0000256" key="1">
    <source>
        <dbReference type="ARBA" id="ARBA00025788"/>
    </source>
</evidence>
<comment type="similarity">
    <text evidence="1">Belongs to the PITHD1 family.</text>
</comment>
<dbReference type="GO" id="GO:0061136">
    <property type="term" value="P:regulation of proteasomal protein catabolic process"/>
    <property type="evidence" value="ECO:0007669"/>
    <property type="project" value="Ensembl"/>
</dbReference>
<organism evidence="6 7">
    <name type="scientific">Propithecus coquereli</name>
    <name type="common">Coquerel's sifaka</name>
    <name type="synonym">Propithecus verreauxi coquereli</name>
    <dbReference type="NCBI Taxonomy" id="379532"/>
    <lineage>
        <taxon>Eukaryota</taxon>
        <taxon>Metazoa</taxon>
        <taxon>Chordata</taxon>
        <taxon>Craniata</taxon>
        <taxon>Vertebrata</taxon>
        <taxon>Euteleostomi</taxon>
        <taxon>Mammalia</taxon>
        <taxon>Eutheria</taxon>
        <taxon>Euarchontoglires</taxon>
        <taxon>Primates</taxon>
        <taxon>Strepsirrhini</taxon>
        <taxon>Lemuriformes</taxon>
        <taxon>Indriidae</taxon>
        <taxon>Propithecus</taxon>
    </lineage>
</organism>
<dbReference type="FunFam" id="2.60.120.470:FF:000002">
    <property type="entry name" value="PITH domain-containing protein 1"/>
    <property type="match status" value="1"/>
</dbReference>
<dbReference type="GO" id="GO:0061956">
    <property type="term" value="P:penetration of cumulus oophorus"/>
    <property type="evidence" value="ECO:0007669"/>
    <property type="project" value="Ensembl"/>
</dbReference>
<dbReference type="GO" id="GO:0007341">
    <property type="term" value="P:penetration of zona pellucida"/>
    <property type="evidence" value="ECO:0007669"/>
    <property type="project" value="Ensembl"/>
</dbReference>
<dbReference type="PANTHER" id="PTHR12175:SF1">
    <property type="entry name" value="PITH DOMAIN-CONTAINING PROTEIN 1"/>
    <property type="match status" value="1"/>
</dbReference>
<dbReference type="GO" id="GO:0007286">
    <property type="term" value="P:spermatid development"/>
    <property type="evidence" value="ECO:0007669"/>
    <property type="project" value="Ensembl"/>
</dbReference>
<evidence type="ECO:0000259" key="5">
    <source>
        <dbReference type="PROSITE" id="PS51532"/>
    </source>
</evidence>
<feature type="compositionally biased region" description="Low complexity" evidence="4">
    <location>
        <begin position="1"/>
        <end position="10"/>
    </location>
</feature>
<evidence type="ECO:0000313" key="6">
    <source>
        <dbReference type="Ensembl" id="ENSPCOP00000005871.1"/>
    </source>
</evidence>
<comment type="function">
    <text evidence="2">Promotes megakaryocyte differentiation by up-regulating RUNX1 expression. Regulates RUNX1 expression by activating the proximal promoter of the RUNX1 gene and by enhancing the translation activity of an internal ribosome entry site (IRES) element in the RUNX1 gene.</text>
</comment>
<dbReference type="AlphaFoldDB" id="A0A2K6EVU2"/>
<evidence type="ECO:0000256" key="3">
    <source>
        <dbReference type="ARBA" id="ARBA00074054"/>
    </source>
</evidence>
<dbReference type="InterPro" id="IPR045099">
    <property type="entry name" value="PITH1-like"/>
</dbReference>
<evidence type="ECO:0000313" key="7">
    <source>
        <dbReference type="Proteomes" id="UP000233160"/>
    </source>
</evidence>
<dbReference type="Proteomes" id="UP000233160">
    <property type="component" value="Unassembled WGS sequence"/>
</dbReference>
<accession>A0A2K6EVU2</accession>
<dbReference type="PANTHER" id="PTHR12175">
    <property type="entry name" value="AD039 HT014 THIOREDOXIN FAMILY TRP26"/>
    <property type="match status" value="1"/>
</dbReference>
<dbReference type="InterPro" id="IPR037047">
    <property type="entry name" value="PITH_dom_sf"/>
</dbReference>
<dbReference type="InterPro" id="IPR010400">
    <property type="entry name" value="PITH_dom"/>
</dbReference>
<feature type="domain" description="PITH" evidence="5">
    <location>
        <begin position="62"/>
        <end position="234"/>
    </location>
</feature>
<dbReference type="SUPFAM" id="SSF49785">
    <property type="entry name" value="Galactose-binding domain-like"/>
    <property type="match status" value="1"/>
</dbReference>